<reference evidence="1 2" key="1">
    <citation type="journal article" date="2021" name="MBio">
        <title>Poor Competitiveness of Bradyrhizobium in Pigeon Pea Root Colonization in Indian Soils.</title>
        <authorList>
            <person name="Chalasani D."/>
            <person name="Basu A."/>
            <person name="Pullabhotla S.V.S.R.N."/>
            <person name="Jorrin B."/>
            <person name="Neal A.L."/>
            <person name="Poole P.S."/>
            <person name="Podile A.R."/>
            <person name="Tkacz A."/>
        </authorList>
    </citation>
    <scope>NUCLEOTIDE SEQUENCE [LARGE SCALE GENOMIC DNA]</scope>
    <source>
        <strain evidence="1 2">HU14</strain>
    </source>
</reference>
<dbReference type="PRINTS" id="PR00413">
    <property type="entry name" value="HADHALOGNASE"/>
</dbReference>
<dbReference type="GO" id="GO:0016787">
    <property type="term" value="F:hydrolase activity"/>
    <property type="evidence" value="ECO:0007669"/>
    <property type="project" value="UniProtKB-KW"/>
</dbReference>
<proteinExistence type="predicted"/>
<dbReference type="SFLD" id="SFLDS00003">
    <property type="entry name" value="Haloacid_Dehalogenase"/>
    <property type="match status" value="1"/>
</dbReference>
<keyword evidence="1" id="KW-0378">Hydrolase</keyword>
<sequence>MSISIPGKIIAFDYGEVISIEPSTADRAEILRVAGAQDEPERFWNIYWLHRFALDQGTIGPKEYWRRIEHDLGAQWDTAQHHELWLRDFRSWLAIEEGTLAVLIDLQRGGTRMALLSNAGLDFTSYYRHGMLGDFFEEVVVSGELGLLKPEPAIYHELIERVGVPPADIVFIDNRAENIAGAAALGIAGHVYEGPGELRAFLTGLAESVKASSAVPPHVVL</sequence>
<protein>
    <submittedName>
        <fullName evidence="1">HAD-IA family hydrolase</fullName>
    </submittedName>
</protein>
<comment type="caution">
    <text evidence="1">The sequence shown here is derived from an EMBL/GenBank/DDBJ whole genome shotgun (WGS) entry which is preliminary data.</text>
</comment>
<gene>
    <name evidence="1" type="ORF">JNB62_05210</name>
</gene>
<dbReference type="Pfam" id="PF00702">
    <property type="entry name" value="Hydrolase"/>
    <property type="match status" value="1"/>
</dbReference>
<dbReference type="InterPro" id="IPR023198">
    <property type="entry name" value="PGP-like_dom2"/>
</dbReference>
<dbReference type="InterPro" id="IPR023214">
    <property type="entry name" value="HAD_sf"/>
</dbReference>
<dbReference type="SUPFAM" id="SSF56784">
    <property type="entry name" value="HAD-like"/>
    <property type="match status" value="1"/>
</dbReference>
<dbReference type="InterPro" id="IPR036412">
    <property type="entry name" value="HAD-like_sf"/>
</dbReference>
<dbReference type="Gene3D" id="3.40.50.1000">
    <property type="entry name" value="HAD superfamily/HAD-like"/>
    <property type="match status" value="1"/>
</dbReference>
<dbReference type="RefSeq" id="WP_220299795.1">
    <property type="nucleotide sequence ID" value="NZ_JAEUAW010000003.1"/>
</dbReference>
<dbReference type="NCBIfam" id="TIGR01509">
    <property type="entry name" value="HAD-SF-IA-v3"/>
    <property type="match status" value="1"/>
</dbReference>
<dbReference type="PANTHER" id="PTHR43611">
    <property type="entry name" value="ALPHA-D-GLUCOSE 1-PHOSPHATE PHOSPHATASE"/>
    <property type="match status" value="1"/>
</dbReference>
<dbReference type="EMBL" id="JAEUAW010000003">
    <property type="protein sequence ID" value="MBW9093073.1"/>
    <property type="molecule type" value="Genomic_DNA"/>
</dbReference>
<dbReference type="NCBIfam" id="TIGR01549">
    <property type="entry name" value="HAD-SF-IA-v1"/>
    <property type="match status" value="1"/>
</dbReference>
<evidence type="ECO:0000313" key="2">
    <source>
        <dbReference type="Proteomes" id="UP001196843"/>
    </source>
</evidence>
<dbReference type="InterPro" id="IPR006439">
    <property type="entry name" value="HAD-SF_hydro_IA"/>
</dbReference>
<keyword evidence="2" id="KW-1185">Reference proteome</keyword>
<organism evidence="1 2">
    <name type="scientific">Microbacterium jejuense</name>
    <dbReference type="NCBI Taxonomy" id="1263637"/>
    <lineage>
        <taxon>Bacteria</taxon>
        <taxon>Bacillati</taxon>
        <taxon>Actinomycetota</taxon>
        <taxon>Actinomycetes</taxon>
        <taxon>Micrococcales</taxon>
        <taxon>Microbacteriaceae</taxon>
        <taxon>Microbacterium</taxon>
    </lineage>
</organism>
<name>A0ABS7HK53_9MICO</name>
<dbReference type="Gene3D" id="1.10.150.240">
    <property type="entry name" value="Putative phosphatase, domain 2"/>
    <property type="match status" value="1"/>
</dbReference>
<dbReference type="SFLD" id="SFLDG01129">
    <property type="entry name" value="C1.5:_HAD__Beta-PGM__Phosphata"/>
    <property type="match status" value="1"/>
</dbReference>
<dbReference type="Proteomes" id="UP001196843">
    <property type="component" value="Unassembled WGS sequence"/>
</dbReference>
<accession>A0ABS7HK53</accession>
<evidence type="ECO:0000313" key="1">
    <source>
        <dbReference type="EMBL" id="MBW9093073.1"/>
    </source>
</evidence>
<dbReference type="PANTHER" id="PTHR43611:SF3">
    <property type="entry name" value="FLAVIN MONONUCLEOTIDE HYDROLASE 1, CHLOROPLATIC"/>
    <property type="match status" value="1"/>
</dbReference>